<sequence length="125" mass="14095">MLTIPKYLEVGTITAILRISYLFGRSPSFMKFIPTSRTQAPSIHIDIETLAYSTFFLILFAHVSNRNTISELFQDAVYPSQLMDANQALDHLHSAGVQAQNLGLHRQKAYSPVIHLYSTHASQYP</sequence>
<accession>A0A2H3D3N6</accession>
<reference evidence="2" key="1">
    <citation type="journal article" date="2017" name="Nat. Ecol. Evol.">
        <title>Genome expansion and lineage-specific genetic innovations in the forest pathogenic fungi Armillaria.</title>
        <authorList>
            <person name="Sipos G."/>
            <person name="Prasanna A.N."/>
            <person name="Walter M.C."/>
            <person name="O'Connor E."/>
            <person name="Balint B."/>
            <person name="Krizsan K."/>
            <person name="Kiss B."/>
            <person name="Hess J."/>
            <person name="Varga T."/>
            <person name="Slot J."/>
            <person name="Riley R."/>
            <person name="Boka B."/>
            <person name="Rigling D."/>
            <person name="Barry K."/>
            <person name="Lee J."/>
            <person name="Mihaltcheva S."/>
            <person name="LaButti K."/>
            <person name="Lipzen A."/>
            <person name="Waldron R."/>
            <person name="Moloney N.M."/>
            <person name="Sperisen C."/>
            <person name="Kredics L."/>
            <person name="Vagvoelgyi C."/>
            <person name="Patrignani A."/>
            <person name="Fitzpatrick D."/>
            <person name="Nagy I."/>
            <person name="Doyle S."/>
            <person name="Anderson J.B."/>
            <person name="Grigoriev I.V."/>
            <person name="Gueldener U."/>
            <person name="Muensterkoetter M."/>
            <person name="Nagy L.G."/>
        </authorList>
    </citation>
    <scope>NUCLEOTIDE SEQUENCE [LARGE SCALE GENOMIC DNA]</scope>
    <source>
        <strain evidence="2">Ar21-2</strain>
    </source>
</reference>
<organism evidence="1 2">
    <name type="scientific">Armillaria gallica</name>
    <name type="common">Bulbous honey fungus</name>
    <name type="synonym">Armillaria bulbosa</name>
    <dbReference type="NCBI Taxonomy" id="47427"/>
    <lineage>
        <taxon>Eukaryota</taxon>
        <taxon>Fungi</taxon>
        <taxon>Dikarya</taxon>
        <taxon>Basidiomycota</taxon>
        <taxon>Agaricomycotina</taxon>
        <taxon>Agaricomycetes</taxon>
        <taxon>Agaricomycetidae</taxon>
        <taxon>Agaricales</taxon>
        <taxon>Marasmiineae</taxon>
        <taxon>Physalacriaceae</taxon>
        <taxon>Armillaria</taxon>
    </lineage>
</organism>
<evidence type="ECO:0000313" key="1">
    <source>
        <dbReference type="EMBL" id="PBK82933.1"/>
    </source>
</evidence>
<proteinExistence type="predicted"/>
<dbReference type="Proteomes" id="UP000217790">
    <property type="component" value="Unassembled WGS sequence"/>
</dbReference>
<dbReference type="AlphaFoldDB" id="A0A2H3D3N6"/>
<gene>
    <name evidence="1" type="ORF">ARMGADRAFT_1089836</name>
</gene>
<name>A0A2H3D3N6_ARMGA</name>
<keyword evidence="2" id="KW-1185">Reference proteome</keyword>
<dbReference type="EMBL" id="KZ293711">
    <property type="protein sequence ID" value="PBK82933.1"/>
    <property type="molecule type" value="Genomic_DNA"/>
</dbReference>
<dbReference type="OrthoDB" id="2152029at2759"/>
<evidence type="ECO:0000313" key="2">
    <source>
        <dbReference type="Proteomes" id="UP000217790"/>
    </source>
</evidence>
<protein>
    <submittedName>
        <fullName evidence="1">Uncharacterized protein</fullName>
    </submittedName>
</protein>
<dbReference type="InParanoid" id="A0A2H3D3N6"/>